<dbReference type="Gene3D" id="3.40.50.410">
    <property type="entry name" value="von Willebrand factor, type A domain"/>
    <property type="match status" value="1"/>
</dbReference>
<dbReference type="InterPro" id="IPR002035">
    <property type="entry name" value="VWF_A"/>
</dbReference>
<dbReference type="EMBL" id="LS483468">
    <property type="protein sequence ID" value="SQI28612.1"/>
    <property type="molecule type" value="Genomic_DNA"/>
</dbReference>
<dbReference type="InterPro" id="IPR036465">
    <property type="entry name" value="vWFA_dom_sf"/>
</dbReference>
<keyword evidence="4" id="KW-1185">Reference proteome</keyword>
<dbReference type="Proteomes" id="UP000249091">
    <property type="component" value="Chromosome 1"/>
</dbReference>
<dbReference type="Pfam" id="PF13531">
    <property type="entry name" value="SBP_bac_11"/>
    <property type="match status" value="1"/>
</dbReference>
<evidence type="ECO:0000313" key="4">
    <source>
        <dbReference type="Proteomes" id="UP000249091"/>
    </source>
</evidence>
<dbReference type="PROSITE" id="PS50234">
    <property type="entry name" value="VWFA"/>
    <property type="match status" value="1"/>
</dbReference>
<feature type="domain" description="VWFA" evidence="2">
    <location>
        <begin position="394"/>
        <end position="576"/>
    </location>
</feature>
<keyword evidence="1" id="KW-0472">Membrane</keyword>
<evidence type="ECO:0000313" key="3">
    <source>
        <dbReference type="EMBL" id="SQI28612.1"/>
    </source>
</evidence>
<keyword evidence="1" id="KW-1133">Transmembrane helix</keyword>
<name>A0A2X4U2W0_9NOCA</name>
<sequence>MSGRHRGGGARGISRSLIVMVVAIVLVVVAVFGWFRLRDRIDRQGADAAATCVEGDAVLNIAADPRIAPSLTTLADRWTSDVAPVIRDHCLSVKVEPTDSAPAAAALGSGEWNTALGPEPALWVPLDSRATESAATAVAGQARSLATSPVVLAVPDDLGRALTSSAVGWDDLPGLQRDPAAMRAVGLEAWGRLGLALPTGEHTDATTLTLEAVATAVTGSGAGPLTVEQADSPASVTAVTELALGANALGPTAGPTTTDTLTALGAQPDIAAPVHAVPVVEQQLYAALDDGELSGLSGYLPFGAAPVTDYPAAIVDAPWVDETLARAAAEFVDYVRKPEQMQVLVENGFRVGAEVPAPVGDIRLPRVDSTLVPAPRPVTEALLRTRLEPVPPSKITMVVDTSQSMSTPDGDGTRLTHTAEALDQLVRRSPDTSVLGMYVFSDTAPGYRIAVERDGLTAAKRAALGSALDTVTLTDDEPVGATLTAAYRDAVDKYDPNRPNSVLAVIDSDDTDVAQLLATIDELSTPGKPVRIDLVVLGDAATDVTTLQTVADRTGGTLQTVPSTQGDALVDIIRKLAS</sequence>
<gene>
    <name evidence="3" type="ORF">NCTC10994_00362</name>
</gene>
<organism evidence="3 4">
    <name type="scientific">Rhodococcus coprophilus</name>
    <dbReference type="NCBI Taxonomy" id="38310"/>
    <lineage>
        <taxon>Bacteria</taxon>
        <taxon>Bacillati</taxon>
        <taxon>Actinomycetota</taxon>
        <taxon>Actinomycetes</taxon>
        <taxon>Mycobacteriales</taxon>
        <taxon>Nocardiaceae</taxon>
        <taxon>Rhodococcus</taxon>
    </lineage>
</organism>
<dbReference type="AlphaFoldDB" id="A0A2X4U2W0"/>
<dbReference type="STRING" id="1219011.GCA_001895045_00082"/>
<dbReference type="SUPFAM" id="SSF53850">
    <property type="entry name" value="Periplasmic binding protein-like II"/>
    <property type="match status" value="1"/>
</dbReference>
<dbReference type="RefSeq" id="WP_231922939.1">
    <property type="nucleotide sequence ID" value="NZ_JAFBBL010000001.1"/>
</dbReference>
<accession>A0A2X4U2W0</accession>
<protein>
    <recommendedName>
        <fullName evidence="2">VWFA domain-containing protein</fullName>
    </recommendedName>
</protein>
<dbReference type="KEGG" id="rcr:NCTC10994_00362"/>
<reference evidence="3 4" key="1">
    <citation type="submission" date="2018-06" db="EMBL/GenBank/DDBJ databases">
        <authorList>
            <consortium name="Pathogen Informatics"/>
            <person name="Doyle S."/>
        </authorList>
    </citation>
    <scope>NUCLEOTIDE SEQUENCE [LARGE SCALE GENOMIC DNA]</scope>
    <source>
        <strain evidence="3 4">NCTC10994</strain>
    </source>
</reference>
<feature type="transmembrane region" description="Helical" evidence="1">
    <location>
        <begin position="12"/>
        <end position="35"/>
    </location>
</feature>
<evidence type="ECO:0000259" key="2">
    <source>
        <dbReference type="PROSITE" id="PS50234"/>
    </source>
</evidence>
<evidence type="ECO:0000256" key="1">
    <source>
        <dbReference type="SAM" id="Phobius"/>
    </source>
</evidence>
<dbReference type="SUPFAM" id="SSF53300">
    <property type="entry name" value="vWA-like"/>
    <property type="match status" value="1"/>
</dbReference>
<dbReference type="SMART" id="SM00327">
    <property type="entry name" value="VWA"/>
    <property type="match status" value="1"/>
</dbReference>
<keyword evidence="1" id="KW-0812">Transmembrane</keyword>
<proteinExistence type="predicted"/>